<keyword evidence="4" id="KW-0862">Zinc</keyword>
<dbReference type="InterPro" id="IPR025829">
    <property type="entry name" value="Zn_knuckle_CX2CX3GHX4C"/>
</dbReference>
<comment type="caution">
    <text evidence="7">The sequence shown here is derived from an EMBL/GenBank/DDBJ whole genome shotgun (WGS) entry which is preliminary data.</text>
</comment>
<dbReference type="PROSITE" id="PS51282">
    <property type="entry name" value="DWNN"/>
    <property type="match status" value="1"/>
</dbReference>
<dbReference type="PROSITE" id="PS50158">
    <property type="entry name" value="ZF_CCHC"/>
    <property type="match status" value="1"/>
</dbReference>
<feature type="compositionally biased region" description="Basic residues" evidence="6">
    <location>
        <begin position="673"/>
        <end position="682"/>
    </location>
</feature>
<dbReference type="GO" id="GO:0003676">
    <property type="term" value="F:nucleic acid binding"/>
    <property type="evidence" value="ECO:0007669"/>
    <property type="project" value="InterPro"/>
</dbReference>
<feature type="compositionally biased region" description="Basic residues" evidence="6">
    <location>
        <begin position="1751"/>
        <end position="1779"/>
    </location>
</feature>
<feature type="compositionally biased region" description="Basic and acidic residues" evidence="6">
    <location>
        <begin position="744"/>
        <end position="767"/>
    </location>
</feature>
<reference evidence="7" key="1">
    <citation type="submission" date="2022-03" db="EMBL/GenBank/DDBJ databases">
        <authorList>
            <person name="Martin C."/>
        </authorList>
    </citation>
    <scope>NUCLEOTIDE SEQUENCE</scope>
</reference>
<feature type="region of interest" description="Disordered" evidence="6">
    <location>
        <begin position="463"/>
        <end position="817"/>
    </location>
</feature>
<dbReference type="OrthoDB" id="79426at2759"/>
<evidence type="ECO:0000256" key="6">
    <source>
        <dbReference type="SAM" id="MobiDB-lite"/>
    </source>
</evidence>
<keyword evidence="2" id="KW-0479">Metal-binding</keyword>
<evidence type="ECO:0000256" key="3">
    <source>
        <dbReference type="ARBA" id="ARBA00022771"/>
    </source>
</evidence>
<feature type="compositionally biased region" description="Basic residues" evidence="6">
    <location>
        <begin position="1722"/>
        <end position="1735"/>
    </location>
</feature>
<feature type="compositionally biased region" description="Low complexity" evidence="6">
    <location>
        <begin position="489"/>
        <end position="500"/>
    </location>
</feature>
<feature type="compositionally biased region" description="Basic and acidic residues" evidence="6">
    <location>
        <begin position="1533"/>
        <end position="1579"/>
    </location>
</feature>
<evidence type="ECO:0000256" key="1">
    <source>
        <dbReference type="ARBA" id="ARBA00004123"/>
    </source>
</evidence>
<feature type="compositionally biased region" description="Polar residues" evidence="6">
    <location>
        <begin position="1076"/>
        <end position="1085"/>
    </location>
</feature>
<feature type="compositionally biased region" description="Low complexity" evidence="6">
    <location>
        <begin position="400"/>
        <end position="414"/>
    </location>
</feature>
<evidence type="ECO:0000256" key="2">
    <source>
        <dbReference type="ARBA" id="ARBA00022723"/>
    </source>
</evidence>
<feature type="compositionally biased region" description="Basic and acidic residues" evidence="6">
    <location>
        <begin position="1038"/>
        <end position="1075"/>
    </location>
</feature>
<feature type="compositionally biased region" description="Basic and acidic residues" evidence="6">
    <location>
        <begin position="980"/>
        <end position="1010"/>
    </location>
</feature>
<feature type="compositionally biased region" description="Basic and acidic residues" evidence="6">
    <location>
        <begin position="719"/>
        <end position="735"/>
    </location>
</feature>
<sequence>MSCVHYKFKSSTDYDTVTFDGLHISLGDLKKAICQQKNFAKSSEFDLEVINAQTKQVFKEDSVLLPKNMSVIVSRVPVGGSALNSITGWESPIQGSPGQAKGNEDQLSLKQLTETADLASANASEENKILAMMSQSTKEYDSSNYQRTRFMPRPGQIPPASYICKACGRPGHFIQHCTAAAGRGRGMPGEPRHSFNYKRPSGIPNSYLTPVDKPTHGAYIGSSGHLVIPTADLEAKQAGKKKAIPGSQGPAAQENLVPKELLCMLCNDLLTDAVVIHCCGNSYCDECIRNALLEGDHTCPTCEETNISPDRLIPNKFLRTAVASFKNETGYTKVKKADMVAPPVVEKAPTPPPPEPVRSQPPPSNPPITGLPPHVTIVQRPPAPSNDVPPTPTKDEFNGPSSFPASAPMSSAPPSNAMMPVYSAPPPAQAHDPRMFRPRGPPPGQHVVGGPPNMFPRGPPISVHNSGPPMHPRGPPMMPQRPPAPLPGNPMMQGPPMGQPIGFRGPPNAPPLRGIGPIPSLHGMAPQAIPSIRPMVPPPGDRPLTAEEFYRTKAELLEKEIKKKTSDPMEDFQKELDRKKLTQKIVPIPKSRSRSRSKTPIRMRKSRSRTRSQSRSRLRTRSRSRSRKSRSRSISRPRRHLTRSRSRSISRRRSRSFTPKRRRSFSRSFSRSPVRRRSRTRSRTPPYYYRRSISPGPRRRFSRTPPPRRGYSRSPSPYGRDRPFNRYRKSPERRFNRGPPERSYPPERGHDYDRGFAPDTRYRDEPQRGGGLRPVGGDRYDPPVQRDPVQPAAVQNSRDPRDPLDPRNDPNWDPKDPRMYEMYYQRYRNYYKDYYRDFYRKYSAEYNMTPAEFEEQMREHFANHMRKYLVPERPAVPRPSVPLPPGQDNSRHRSISPAPKVKSPIGSKSSADIKPTRTRSKSPRAKSPKLSSSKAPRSKSRSRSPPSKAKKDKERKKSRSRSRSRDRDNRHKHDKKKAKKVEEERKRKEKKEEKKQKENKKKEKERAKAERKAKRKASVATSESDIKSPLNDMQSPNIERRSSRTEEKSPRAEEKLSRATDRSPRTTDRSPRATDRSPQTTNRSPRATDRSPKGDVEDIERTIMEIERTIEESERPLSETKENSPQDSRERLTDGANVNNKDEENLKHINDTQTKIDDENKVNVVENIDKLNGASESNTKIPTNIGEEKLQDKNEKMEETTDVEKSEEKTPLLKEPKPPGVDSSPSPVKKLKKLKPKLKPKKNKEVPTNIDAEKPLKKKLKIPDGTKKIKKIKKVRTDSLVPQSLENNPELSKERMKKRLLPSDYDSGSSATGTPTKRSKFELEEAPLLDAHFEEDLAKDTVMIDAPELSKWERDDIDLDLTPTEPLPSRQATEKLQKSSLPKSIIEKAESVLANKTMKVSSKVSALPPKSPRRSPTRSKPKSPQMKSRLGYKSPKSKSPSRRSPPHRPRPSPQRSRSSPHRSRSSPQRSRSRTPQRSYKSVITSPKKHSPPPGRSKGRRVFIGDKSLGETRDRPGDHKRKVSDSMQVTLKSPTEDKSIDLRKIIEERTRSKEDRKPKSKISLREEIKRENEMMSDVREKKYRPDRHKHEKSESIERDNKKKIKKDKFRETSSKHNSSEKHTNRNGEKSKYKSEETSQTNNSNVKLKAKVERKESIMDEDKFEPDYEESESESEEEPAPRKVPSKATKSRSQESEESDSSDDDSSDDDSTDESSSSEEEKKPVKKSKGKKRRRAKSSSDDSSSSSDSSPERKKRKKKKMKKVKKHKKHKKTKKKHKTKDRYRSRSRSHDRSKRDSKYSNKHYESKHQDRDNEYRDREYYRERDRERDYYDNSSSRSSRSHRY</sequence>
<dbReference type="InterPro" id="IPR033489">
    <property type="entry name" value="RBBP6"/>
</dbReference>
<keyword evidence="8" id="KW-1185">Reference proteome</keyword>
<keyword evidence="5" id="KW-0539">Nucleus</keyword>
<feature type="compositionally biased region" description="Basic residues" evidence="6">
    <location>
        <begin position="916"/>
        <end position="927"/>
    </location>
</feature>
<feature type="compositionally biased region" description="Acidic residues" evidence="6">
    <location>
        <begin position="1660"/>
        <end position="1676"/>
    </location>
</feature>
<protein>
    <submittedName>
        <fullName evidence="7">Uncharacterized protein</fullName>
    </submittedName>
</protein>
<dbReference type="Gene3D" id="4.10.60.10">
    <property type="entry name" value="Zinc finger, CCHC-type"/>
    <property type="match status" value="1"/>
</dbReference>
<feature type="compositionally biased region" description="Basic residues" evidence="6">
    <location>
        <begin position="1435"/>
        <end position="1450"/>
    </location>
</feature>
<keyword evidence="3" id="KW-0863">Zinc-finger</keyword>
<feature type="compositionally biased region" description="Basic and acidic residues" evidence="6">
    <location>
        <begin position="1607"/>
        <end position="1635"/>
    </location>
</feature>
<feature type="compositionally biased region" description="Polar residues" evidence="6">
    <location>
        <begin position="1280"/>
        <end position="1290"/>
    </location>
</feature>
<feature type="compositionally biased region" description="Basic and acidic residues" evidence="6">
    <location>
        <begin position="1186"/>
        <end position="1217"/>
    </location>
</feature>
<dbReference type="Proteomes" id="UP000749559">
    <property type="component" value="Unassembled WGS sequence"/>
</dbReference>
<feature type="compositionally biased region" description="Basic residues" evidence="6">
    <location>
        <begin position="1486"/>
        <end position="1500"/>
    </location>
</feature>
<feature type="compositionally biased region" description="Pro residues" evidence="6">
    <location>
        <begin position="349"/>
        <end position="370"/>
    </location>
</feature>
<feature type="compositionally biased region" description="Basic and acidic residues" evidence="6">
    <location>
        <begin position="544"/>
        <end position="580"/>
    </location>
</feature>
<comment type="subcellular location">
    <subcellularLocation>
        <location evidence="1">Nucleus</location>
    </subcellularLocation>
</comment>
<evidence type="ECO:0000313" key="7">
    <source>
        <dbReference type="EMBL" id="CAH1794729.1"/>
    </source>
</evidence>
<feature type="compositionally biased region" description="Basic and acidic residues" evidence="6">
    <location>
        <begin position="1590"/>
        <end position="1599"/>
    </location>
</feature>
<proteinExistence type="predicted"/>
<feature type="compositionally biased region" description="Basic and acidic residues" evidence="6">
    <location>
        <begin position="1086"/>
        <end position="1133"/>
    </location>
</feature>
<feature type="compositionally biased region" description="Basic residues" evidence="6">
    <location>
        <begin position="1229"/>
        <end position="1242"/>
    </location>
</feature>
<feature type="compositionally biased region" description="Pro residues" evidence="6">
    <location>
        <begin position="469"/>
        <end position="488"/>
    </location>
</feature>
<dbReference type="Gene3D" id="3.30.40.10">
    <property type="entry name" value="Zinc/RING finger domain, C3HC4 (zinc finger)"/>
    <property type="match status" value="1"/>
</dbReference>
<dbReference type="Gene3D" id="3.10.20.90">
    <property type="entry name" value="Phosphatidylinositol 3-kinase Catalytic Subunit, Chain A, domain 1"/>
    <property type="match status" value="1"/>
</dbReference>
<dbReference type="PANTHER" id="PTHR15439:SF0">
    <property type="entry name" value="CELL DIVISION CYCLE AND APOPTOSIS REGULATOR PROTEIN 1-RELATED"/>
    <property type="match status" value="1"/>
</dbReference>
<dbReference type="Pfam" id="PF08783">
    <property type="entry name" value="DWNN"/>
    <property type="match status" value="1"/>
</dbReference>
<dbReference type="InterPro" id="IPR013083">
    <property type="entry name" value="Znf_RING/FYVE/PHD"/>
</dbReference>
<feature type="compositionally biased region" description="Basic and acidic residues" evidence="6">
    <location>
        <begin position="1251"/>
        <end position="1267"/>
    </location>
</feature>
<dbReference type="InterPro" id="IPR001878">
    <property type="entry name" value="Znf_CCHC"/>
</dbReference>
<dbReference type="CDD" id="cd16620">
    <property type="entry name" value="vRING-HC-C4C4_RBBP6"/>
    <property type="match status" value="1"/>
</dbReference>
<name>A0A8J1U5T4_OWEFU</name>
<feature type="compositionally biased region" description="Pro residues" evidence="6">
    <location>
        <begin position="381"/>
        <end position="392"/>
    </location>
</feature>
<feature type="region of interest" description="Disordered" evidence="6">
    <location>
        <begin position="875"/>
        <end position="1323"/>
    </location>
</feature>
<feature type="compositionally biased region" description="Basic and acidic residues" evidence="6">
    <location>
        <begin position="1507"/>
        <end position="1516"/>
    </location>
</feature>
<feature type="compositionally biased region" description="Basic and acidic residues" evidence="6">
    <location>
        <begin position="1648"/>
        <end position="1659"/>
    </location>
</feature>
<dbReference type="EMBL" id="CAIIXF020000009">
    <property type="protein sequence ID" value="CAH1794729.1"/>
    <property type="molecule type" value="Genomic_DNA"/>
</dbReference>
<dbReference type="PROSITE" id="PS50089">
    <property type="entry name" value="ZF_RING_2"/>
    <property type="match status" value="1"/>
</dbReference>
<evidence type="ECO:0000256" key="5">
    <source>
        <dbReference type="ARBA" id="ARBA00023242"/>
    </source>
</evidence>
<feature type="compositionally biased region" description="Basic residues" evidence="6">
    <location>
        <begin position="1411"/>
        <end position="1421"/>
    </location>
</feature>
<accession>A0A8J1U5T4</accession>
<feature type="compositionally biased region" description="Basic and acidic residues" evidence="6">
    <location>
        <begin position="1780"/>
        <end position="1829"/>
    </location>
</feature>
<dbReference type="GO" id="GO:0006511">
    <property type="term" value="P:ubiquitin-dependent protein catabolic process"/>
    <property type="evidence" value="ECO:0007669"/>
    <property type="project" value="TreeGrafter"/>
</dbReference>
<feature type="compositionally biased region" description="Polar residues" evidence="6">
    <location>
        <begin position="1306"/>
        <end position="1316"/>
    </location>
</feature>
<organism evidence="7 8">
    <name type="scientific">Owenia fusiformis</name>
    <name type="common">Polychaete worm</name>
    <dbReference type="NCBI Taxonomy" id="6347"/>
    <lineage>
        <taxon>Eukaryota</taxon>
        <taxon>Metazoa</taxon>
        <taxon>Spiralia</taxon>
        <taxon>Lophotrochozoa</taxon>
        <taxon>Annelida</taxon>
        <taxon>Polychaeta</taxon>
        <taxon>Sedentaria</taxon>
        <taxon>Canalipalpata</taxon>
        <taxon>Sabellida</taxon>
        <taxon>Oweniida</taxon>
        <taxon>Oweniidae</taxon>
        <taxon>Owenia</taxon>
    </lineage>
</organism>
<dbReference type="GO" id="GO:0006397">
    <property type="term" value="P:mRNA processing"/>
    <property type="evidence" value="ECO:0007669"/>
    <property type="project" value="InterPro"/>
</dbReference>
<feature type="region of interest" description="Disordered" evidence="6">
    <location>
        <begin position="343"/>
        <end position="414"/>
    </location>
</feature>
<feature type="compositionally biased region" description="Basic and acidic residues" evidence="6">
    <location>
        <begin position="1140"/>
        <end position="1161"/>
    </location>
</feature>
<feature type="compositionally biased region" description="Low complexity" evidence="6">
    <location>
        <begin position="683"/>
        <end position="696"/>
    </location>
</feature>
<feature type="compositionally biased region" description="Basic and acidic residues" evidence="6">
    <location>
        <begin position="798"/>
        <end position="817"/>
    </location>
</feature>
<dbReference type="PANTHER" id="PTHR15439">
    <property type="entry name" value="RETINOBLASTOMA-BINDING PROTEIN 6"/>
    <property type="match status" value="1"/>
</dbReference>
<dbReference type="GO" id="GO:0005634">
    <property type="term" value="C:nucleus"/>
    <property type="evidence" value="ECO:0007669"/>
    <property type="project" value="UniProtKB-SubCell"/>
</dbReference>
<evidence type="ECO:0000256" key="4">
    <source>
        <dbReference type="ARBA" id="ARBA00022833"/>
    </source>
</evidence>
<gene>
    <name evidence="7" type="ORF">OFUS_LOCUS19376</name>
</gene>
<dbReference type="Pfam" id="PF13696">
    <property type="entry name" value="zf-CCHC_2"/>
    <property type="match status" value="1"/>
</dbReference>
<feature type="region of interest" description="Disordered" evidence="6">
    <location>
        <begin position="1344"/>
        <end position="1842"/>
    </location>
</feature>
<dbReference type="InterPro" id="IPR001841">
    <property type="entry name" value="Znf_RING"/>
</dbReference>
<dbReference type="InterPro" id="IPR014891">
    <property type="entry name" value="DWNN_domain"/>
</dbReference>
<feature type="compositionally biased region" description="Pro residues" evidence="6">
    <location>
        <begin position="875"/>
        <end position="885"/>
    </location>
</feature>
<evidence type="ECO:0000313" key="8">
    <source>
        <dbReference type="Proteomes" id="UP000749559"/>
    </source>
</evidence>
<dbReference type="GO" id="GO:0061630">
    <property type="term" value="F:ubiquitin protein ligase activity"/>
    <property type="evidence" value="ECO:0007669"/>
    <property type="project" value="InterPro"/>
</dbReference>
<dbReference type="SMART" id="SM01180">
    <property type="entry name" value="DWNN"/>
    <property type="match status" value="1"/>
</dbReference>
<feature type="compositionally biased region" description="Basic residues" evidence="6">
    <location>
        <begin position="1458"/>
        <end position="1474"/>
    </location>
</feature>
<dbReference type="SUPFAM" id="SSF57850">
    <property type="entry name" value="RING/U-box"/>
    <property type="match status" value="1"/>
</dbReference>
<feature type="compositionally biased region" description="Acidic residues" evidence="6">
    <location>
        <begin position="1694"/>
        <end position="1716"/>
    </location>
</feature>
<feature type="compositionally biased region" description="Basic residues" evidence="6">
    <location>
        <begin position="591"/>
        <end position="665"/>
    </location>
</feature>
<feature type="compositionally biased region" description="Basic residues" evidence="6">
    <location>
        <begin position="1580"/>
        <end position="1589"/>
    </location>
</feature>
<dbReference type="GO" id="GO:0016567">
    <property type="term" value="P:protein ubiquitination"/>
    <property type="evidence" value="ECO:0007669"/>
    <property type="project" value="InterPro"/>
</dbReference>
<feature type="compositionally biased region" description="Basic residues" evidence="6">
    <location>
        <begin position="936"/>
        <end position="962"/>
    </location>
</feature>
<dbReference type="GO" id="GO:0008270">
    <property type="term" value="F:zinc ion binding"/>
    <property type="evidence" value="ECO:0007669"/>
    <property type="project" value="UniProtKB-KW"/>
</dbReference>